<gene>
    <name evidence="1" type="ORF">GAK33_04371</name>
</gene>
<reference evidence="2" key="1">
    <citation type="journal article" date="2020" name="MBio">
        <title>Horizontal gene transfer to a defensive symbiont with a reduced genome amongst a multipartite beetle microbiome.</title>
        <authorList>
            <person name="Waterworth S.C."/>
            <person name="Florez L.V."/>
            <person name="Rees E.R."/>
            <person name="Hertweck C."/>
            <person name="Kaltenpoth M."/>
            <person name="Kwan J.C."/>
        </authorList>
    </citation>
    <scope>NUCLEOTIDE SEQUENCE [LARGE SCALE GENOMIC DNA]</scope>
</reference>
<sequence length="34" mass="3752">MSARFDMLPALAGYILMTCRLRYNSADITGEPSS</sequence>
<dbReference type="Proteomes" id="UP000467522">
    <property type="component" value="Unassembled WGS sequence"/>
</dbReference>
<proteinExistence type="predicted"/>
<protein>
    <submittedName>
        <fullName evidence="1">Uncharacterized protein</fullName>
    </submittedName>
</protein>
<name>A0A833U9M5_BURL3</name>
<comment type="caution">
    <text evidence="1">The sequence shown here is derived from an EMBL/GenBank/DDBJ whole genome shotgun (WGS) entry which is preliminary data.</text>
</comment>
<dbReference type="EMBL" id="WNDV01000014">
    <property type="protein sequence ID" value="KAF1035931.1"/>
    <property type="molecule type" value="Genomic_DNA"/>
</dbReference>
<evidence type="ECO:0000313" key="1">
    <source>
        <dbReference type="EMBL" id="KAF1035931.1"/>
    </source>
</evidence>
<accession>A0A833U9M5</accession>
<evidence type="ECO:0000313" key="2">
    <source>
        <dbReference type="Proteomes" id="UP000467522"/>
    </source>
</evidence>
<dbReference type="AlphaFoldDB" id="A0A833U9M5"/>
<organism evidence="1 2">
    <name type="scientific">Burkholderia lata (strain ATCC 17760 / DSM 23089 / LMG 22485 / NCIMB 9086 / R18194 / 383)</name>
    <dbReference type="NCBI Taxonomy" id="482957"/>
    <lineage>
        <taxon>Bacteria</taxon>
        <taxon>Pseudomonadati</taxon>
        <taxon>Pseudomonadota</taxon>
        <taxon>Betaproteobacteria</taxon>
        <taxon>Burkholderiales</taxon>
        <taxon>Burkholderiaceae</taxon>
        <taxon>Burkholderia</taxon>
        <taxon>Burkholderia cepacia complex</taxon>
    </lineage>
</organism>